<name>A0A1H3FS23_EUBBA</name>
<dbReference type="PANTHER" id="PTHR10192">
    <property type="entry name" value="MOLYBDOPTERIN BIOSYNTHESIS PROTEIN"/>
    <property type="match status" value="1"/>
</dbReference>
<dbReference type="SUPFAM" id="SSF63867">
    <property type="entry name" value="MoeA C-terminal domain-like"/>
    <property type="match status" value="1"/>
</dbReference>
<evidence type="ECO:0000256" key="7">
    <source>
        <dbReference type="ARBA" id="ARBA00022505"/>
    </source>
</evidence>
<dbReference type="GO" id="GO:0046872">
    <property type="term" value="F:metal ion binding"/>
    <property type="evidence" value="ECO:0007669"/>
    <property type="project" value="UniProtKB-UniRule"/>
</dbReference>
<dbReference type="InterPro" id="IPR036425">
    <property type="entry name" value="MoaB/Mog-like_dom_sf"/>
</dbReference>
<dbReference type="InterPro" id="IPR008284">
    <property type="entry name" value="MoCF_biosynth_CS"/>
</dbReference>
<dbReference type="Proteomes" id="UP000199652">
    <property type="component" value="Unassembled WGS sequence"/>
</dbReference>
<reference evidence="13" key="1">
    <citation type="submission" date="2016-10" db="EMBL/GenBank/DDBJ databases">
        <authorList>
            <person name="Varghese N."/>
            <person name="Submissions S."/>
        </authorList>
    </citation>
    <scope>NUCLEOTIDE SEQUENCE [LARGE SCALE GENOMIC DNA]</scope>
    <source>
        <strain evidence="13">VPI 5359</strain>
    </source>
</reference>
<gene>
    <name evidence="12" type="ORF">SAMN04488579_11170</name>
</gene>
<dbReference type="InterPro" id="IPR001453">
    <property type="entry name" value="MoaB/Mog_dom"/>
</dbReference>
<evidence type="ECO:0000256" key="8">
    <source>
        <dbReference type="ARBA" id="ARBA00023150"/>
    </source>
</evidence>
<proteinExistence type="inferred from homology"/>
<dbReference type="AlphaFoldDB" id="A0A1H3FS23"/>
<dbReference type="Pfam" id="PF03453">
    <property type="entry name" value="MoeA_N"/>
    <property type="match status" value="1"/>
</dbReference>
<organism evidence="12 13">
    <name type="scientific">Eubacterium barkeri</name>
    <name type="common">Clostridium barkeri</name>
    <dbReference type="NCBI Taxonomy" id="1528"/>
    <lineage>
        <taxon>Bacteria</taxon>
        <taxon>Bacillati</taxon>
        <taxon>Bacillota</taxon>
        <taxon>Clostridia</taxon>
        <taxon>Eubacteriales</taxon>
        <taxon>Eubacteriaceae</taxon>
        <taxon>Eubacterium</taxon>
    </lineage>
</organism>
<evidence type="ECO:0000256" key="1">
    <source>
        <dbReference type="ARBA" id="ARBA00002901"/>
    </source>
</evidence>
<dbReference type="Gene3D" id="2.170.190.11">
    <property type="entry name" value="Molybdopterin biosynthesis moea protein, domain 3"/>
    <property type="match status" value="1"/>
</dbReference>
<accession>A0A1H3FS23</accession>
<dbReference type="SMART" id="SM00852">
    <property type="entry name" value="MoCF_biosynth"/>
    <property type="match status" value="1"/>
</dbReference>
<dbReference type="OrthoDB" id="9804758at2"/>
<evidence type="ECO:0000256" key="5">
    <source>
        <dbReference type="ARBA" id="ARBA00013269"/>
    </source>
</evidence>
<dbReference type="Gene3D" id="2.40.340.10">
    <property type="entry name" value="MoeA, C-terminal, domain IV"/>
    <property type="match status" value="1"/>
</dbReference>
<dbReference type="Pfam" id="PF00994">
    <property type="entry name" value="MoCF_biosynth"/>
    <property type="match status" value="1"/>
</dbReference>
<dbReference type="InterPro" id="IPR036135">
    <property type="entry name" value="MoeA_linker/N_sf"/>
</dbReference>
<dbReference type="CDD" id="cd00887">
    <property type="entry name" value="MoeA"/>
    <property type="match status" value="1"/>
</dbReference>
<dbReference type="GO" id="GO:0005829">
    <property type="term" value="C:cytosol"/>
    <property type="evidence" value="ECO:0007669"/>
    <property type="project" value="TreeGrafter"/>
</dbReference>
<dbReference type="STRING" id="1528.SAMN04488579_11170"/>
<evidence type="ECO:0000313" key="13">
    <source>
        <dbReference type="Proteomes" id="UP000199652"/>
    </source>
</evidence>
<evidence type="ECO:0000256" key="6">
    <source>
        <dbReference type="ARBA" id="ARBA00021108"/>
    </source>
</evidence>
<keyword evidence="10" id="KW-0479">Metal-binding</keyword>
<dbReference type="Pfam" id="PF03454">
    <property type="entry name" value="MoeA_C"/>
    <property type="match status" value="1"/>
</dbReference>
<dbReference type="UniPathway" id="UPA00344"/>
<evidence type="ECO:0000256" key="9">
    <source>
        <dbReference type="ARBA" id="ARBA00047317"/>
    </source>
</evidence>
<evidence type="ECO:0000256" key="4">
    <source>
        <dbReference type="ARBA" id="ARBA00010763"/>
    </source>
</evidence>
<dbReference type="RefSeq" id="WP_090245283.1">
    <property type="nucleotide sequence ID" value="NZ_FNOU01000011.1"/>
</dbReference>
<feature type="domain" description="MoaB/Mog" evidence="11">
    <location>
        <begin position="187"/>
        <end position="328"/>
    </location>
</feature>
<evidence type="ECO:0000313" key="12">
    <source>
        <dbReference type="EMBL" id="SDX93873.1"/>
    </source>
</evidence>
<dbReference type="SUPFAM" id="SSF63882">
    <property type="entry name" value="MoeA N-terminal region -like"/>
    <property type="match status" value="1"/>
</dbReference>
<dbReference type="SUPFAM" id="SSF53218">
    <property type="entry name" value="Molybdenum cofactor biosynthesis proteins"/>
    <property type="match status" value="1"/>
</dbReference>
<keyword evidence="7 10" id="KW-0500">Molybdenum</keyword>
<dbReference type="PROSITE" id="PS01079">
    <property type="entry name" value="MOCF_BIOSYNTHESIS_2"/>
    <property type="match status" value="1"/>
</dbReference>
<evidence type="ECO:0000256" key="2">
    <source>
        <dbReference type="ARBA" id="ARBA00003487"/>
    </source>
</evidence>
<protein>
    <recommendedName>
        <fullName evidence="6 10">Molybdopterin molybdenumtransferase</fullName>
        <ecNumber evidence="5 10">2.10.1.1</ecNumber>
    </recommendedName>
</protein>
<dbReference type="InterPro" id="IPR036688">
    <property type="entry name" value="MoeA_C_domain_IV_sf"/>
</dbReference>
<comment type="cofactor">
    <cofactor evidence="10">
        <name>Mg(2+)</name>
        <dbReference type="ChEBI" id="CHEBI:18420"/>
    </cofactor>
</comment>
<evidence type="ECO:0000256" key="3">
    <source>
        <dbReference type="ARBA" id="ARBA00005046"/>
    </source>
</evidence>
<comment type="function">
    <text evidence="2">May be involved in the biosynthesis of molybdopterin.</text>
</comment>
<dbReference type="InterPro" id="IPR005111">
    <property type="entry name" value="MoeA_C_domain_IV"/>
</dbReference>
<dbReference type="PANTHER" id="PTHR10192:SF5">
    <property type="entry name" value="GEPHYRIN"/>
    <property type="match status" value="1"/>
</dbReference>
<sequence>MQLLTVDDLGQAREKIKERFGSHLLRCEKIPAADSLGRVLGEGVDARNNVPHFRRSTVDGYAVRAKDIQGASESIPALLTCIEEVVMGAEAQCTLTLGTCAYVPTGGMLPEGADAMVMVEYSEVFSGDEIAIYTSVAAGDGVVQIGEDFGEGERGLHRGTRIRAQEIGVMAALGIQEVSVYTTLKVAIISTGDELIPGNAPLEPGKIRDVNTSALAALAQEMGMAVVSQVLVPDVWESIEAAIAAAMAQADLVLISGGSSKGKKDMTEAIIDTVASEGVFTHGLALKPGKPTILGWDAPTATLFLGLPGHPVAAMMVFRLLMEWLEGEMYGQQPVVPITAKIATNVAGAPGRTTSVLVALRQEDGGCLAIPILGKSGLISILSRAYGYVLLDKNLEGVQAGDTVTVWPV</sequence>
<evidence type="ECO:0000256" key="10">
    <source>
        <dbReference type="RuleBase" id="RU365090"/>
    </source>
</evidence>
<comment type="catalytic activity">
    <reaction evidence="9">
        <text>adenylyl-molybdopterin + molybdate = Mo-molybdopterin + AMP + H(+)</text>
        <dbReference type="Rhea" id="RHEA:35047"/>
        <dbReference type="ChEBI" id="CHEBI:15378"/>
        <dbReference type="ChEBI" id="CHEBI:36264"/>
        <dbReference type="ChEBI" id="CHEBI:62727"/>
        <dbReference type="ChEBI" id="CHEBI:71302"/>
        <dbReference type="ChEBI" id="CHEBI:456215"/>
        <dbReference type="EC" id="2.10.1.1"/>
    </reaction>
</comment>
<comment type="function">
    <text evidence="1 10">Catalyzes the insertion of molybdate into adenylated molybdopterin with the concomitant release of AMP.</text>
</comment>
<dbReference type="GO" id="GO:0061599">
    <property type="term" value="F:molybdopterin molybdotransferase activity"/>
    <property type="evidence" value="ECO:0007669"/>
    <property type="project" value="UniProtKB-UniRule"/>
</dbReference>
<dbReference type="InterPro" id="IPR038987">
    <property type="entry name" value="MoeA-like"/>
</dbReference>
<dbReference type="GO" id="GO:0006777">
    <property type="term" value="P:Mo-molybdopterin cofactor biosynthetic process"/>
    <property type="evidence" value="ECO:0007669"/>
    <property type="project" value="UniProtKB-UniRule"/>
</dbReference>
<keyword evidence="10" id="KW-0808">Transferase</keyword>
<dbReference type="Gene3D" id="3.90.105.10">
    <property type="entry name" value="Molybdopterin biosynthesis moea protein, domain 2"/>
    <property type="match status" value="1"/>
</dbReference>
<evidence type="ECO:0000259" key="11">
    <source>
        <dbReference type="SMART" id="SM00852"/>
    </source>
</evidence>
<comment type="similarity">
    <text evidence="4 10">Belongs to the MoeA family.</text>
</comment>
<dbReference type="InterPro" id="IPR005110">
    <property type="entry name" value="MoeA_linker/N"/>
</dbReference>
<dbReference type="NCBIfam" id="TIGR00177">
    <property type="entry name" value="molyb_syn"/>
    <property type="match status" value="1"/>
</dbReference>
<keyword evidence="8 10" id="KW-0501">Molybdenum cofactor biosynthesis</keyword>
<dbReference type="EMBL" id="FNOU01000011">
    <property type="protein sequence ID" value="SDX93873.1"/>
    <property type="molecule type" value="Genomic_DNA"/>
</dbReference>
<keyword evidence="10" id="KW-0460">Magnesium</keyword>
<dbReference type="EC" id="2.10.1.1" evidence="5 10"/>
<keyword evidence="13" id="KW-1185">Reference proteome</keyword>
<dbReference type="Gene3D" id="3.40.980.10">
    <property type="entry name" value="MoaB/Mog-like domain"/>
    <property type="match status" value="1"/>
</dbReference>
<comment type="pathway">
    <text evidence="3 10">Cofactor biosynthesis; molybdopterin biosynthesis.</text>
</comment>